<dbReference type="GO" id="GO:0016020">
    <property type="term" value="C:membrane"/>
    <property type="evidence" value="ECO:0007669"/>
    <property type="project" value="GOC"/>
</dbReference>
<feature type="non-terminal residue" evidence="5">
    <location>
        <position position="1"/>
    </location>
</feature>
<dbReference type="InterPro" id="IPR029044">
    <property type="entry name" value="Nucleotide-diphossugar_trans"/>
</dbReference>
<keyword evidence="3" id="KW-0808">Transferase</keyword>
<dbReference type="InterPro" id="IPR039528">
    <property type="entry name" value="DPM1-like"/>
</dbReference>
<organism evidence="5">
    <name type="scientific">marine metagenome</name>
    <dbReference type="NCBI Taxonomy" id="408172"/>
    <lineage>
        <taxon>unclassified sequences</taxon>
        <taxon>metagenomes</taxon>
        <taxon>ecological metagenomes</taxon>
    </lineage>
</organism>
<dbReference type="Gene3D" id="3.90.550.10">
    <property type="entry name" value="Spore Coat Polysaccharide Biosynthesis Protein SpsA, Chain A"/>
    <property type="match status" value="1"/>
</dbReference>
<dbReference type="GO" id="GO:0006488">
    <property type="term" value="P:dolichol-linked oligosaccharide biosynthetic process"/>
    <property type="evidence" value="ECO:0007669"/>
    <property type="project" value="TreeGrafter"/>
</dbReference>
<dbReference type="EMBL" id="UINC01105125">
    <property type="protein sequence ID" value="SVC68826.1"/>
    <property type="molecule type" value="Genomic_DNA"/>
</dbReference>
<evidence type="ECO:0000313" key="5">
    <source>
        <dbReference type="EMBL" id="SVC68826.1"/>
    </source>
</evidence>
<dbReference type="Pfam" id="PF00535">
    <property type="entry name" value="Glycos_transf_2"/>
    <property type="match status" value="1"/>
</dbReference>
<name>A0A382P692_9ZZZZ</name>
<sequence>VPDPIQISIVTPTYNERENVALLAEEIFGILAPCDDIDAELIIVDDNSPDGTGPAADELRDQYPVQVIHRAGKLGLGSAVMEGWNLSTRPYLGVIDADLSHDPSILPDLIRSLRDHDLAMGSRFGATSLVEKWAFHRRLISVVGVGMARILTGAEDPLSGYFCLRREGLADDFRLTSSGYKILLEILMKGDLSSTHAIPFVFRNRQFSRSKLNWKEHALFLKQILVFSLQRLFKPRRR</sequence>
<dbReference type="PANTHER" id="PTHR43398:SF1">
    <property type="entry name" value="DOLICHOL-PHOSPHATE MANNOSYLTRANSFERASE SUBUNIT 1"/>
    <property type="match status" value="1"/>
</dbReference>
<keyword evidence="2" id="KW-0328">Glycosyltransferase</keyword>
<comment type="similarity">
    <text evidence="1">Belongs to the glycosyltransferase 2 family.</text>
</comment>
<accession>A0A382P692</accession>
<dbReference type="InterPro" id="IPR001173">
    <property type="entry name" value="Glyco_trans_2-like"/>
</dbReference>
<evidence type="ECO:0000256" key="2">
    <source>
        <dbReference type="ARBA" id="ARBA00022676"/>
    </source>
</evidence>
<dbReference type="AlphaFoldDB" id="A0A382P692"/>
<gene>
    <name evidence="5" type="ORF">METZ01_LOCUS321680</name>
</gene>
<evidence type="ECO:0000259" key="4">
    <source>
        <dbReference type="Pfam" id="PF00535"/>
    </source>
</evidence>
<feature type="domain" description="Glycosyltransferase 2-like" evidence="4">
    <location>
        <begin position="8"/>
        <end position="140"/>
    </location>
</feature>
<dbReference type="CDD" id="cd06442">
    <property type="entry name" value="DPM1_like"/>
    <property type="match status" value="1"/>
</dbReference>
<dbReference type="GO" id="GO:0004582">
    <property type="term" value="F:dolichyl-phosphate beta-D-mannosyltransferase activity"/>
    <property type="evidence" value="ECO:0007669"/>
    <property type="project" value="InterPro"/>
</dbReference>
<evidence type="ECO:0000256" key="1">
    <source>
        <dbReference type="ARBA" id="ARBA00006739"/>
    </source>
</evidence>
<dbReference type="SUPFAM" id="SSF53448">
    <property type="entry name" value="Nucleotide-diphospho-sugar transferases"/>
    <property type="match status" value="1"/>
</dbReference>
<proteinExistence type="inferred from homology"/>
<dbReference type="PANTHER" id="PTHR43398">
    <property type="entry name" value="DOLICHOL-PHOSPHATE MANNOSYLTRANSFERASE SUBUNIT 1"/>
    <property type="match status" value="1"/>
</dbReference>
<protein>
    <recommendedName>
        <fullName evidence="4">Glycosyltransferase 2-like domain-containing protein</fullName>
    </recommendedName>
</protein>
<dbReference type="GO" id="GO:0035269">
    <property type="term" value="P:protein O-linked glycosylation via mannose"/>
    <property type="evidence" value="ECO:0007669"/>
    <property type="project" value="TreeGrafter"/>
</dbReference>
<reference evidence="5" key="1">
    <citation type="submission" date="2018-05" db="EMBL/GenBank/DDBJ databases">
        <authorList>
            <person name="Lanie J.A."/>
            <person name="Ng W.-L."/>
            <person name="Kazmierczak K.M."/>
            <person name="Andrzejewski T.M."/>
            <person name="Davidsen T.M."/>
            <person name="Wayne K.J."/>
            <person name="Tettelin H."/>
            <person name="Glass J.I."/>
            <person name="Rusch D."/>
            <person name="Podicherti R."/>
            <person name="Tsui H.-C.T."/>
            <person name="Winkler M.E."/>
        </authorList>
    </citation>
    <scope>NUCLEOTIDE SEQUENCE</scope>
</reference>
<dbReference type="GO" id="GO:0006506">
    <property type="term" value="P:GPI anchor biosynthetic process"/>
    <property type="evidence" value="ECO:0007669"/>
    <property type="project" value="TreeGrafter"/>
</dbReference>
<evidence type="ECO:0000256" key="3">
    <source>
        <dbReference type="ARBA" id="ARBA00022679"/>
    </source>
</evidence>